<keyword evidence="6" id="KW-1185">Reference proteome</keyword>
<organism evidence="5 6">
    <name type="scientific">Nocardia nova SH22a</name>
    <dbReference type="NCBI Taxonomy" id="1415166"/>
    <lineage>
        <taxon>Bacteria</taxon>
        <taxon>Bacillati</taxon>
        <taxon>Actinomycetota</taxon>
        <taxon>Actinomycetes</taxon>
        <taxon>Mycobacteriales</taxon>
        <taxon>Nocardiaceae</taxon>
        <taxon>Nocardia</taxon>
    </lineage>
</organism>
<dbReference type="PANTHER" id="PTHR11361">
    <property type="entry name" value="DNA MISMATCH REPAIR PROTEIN MUTS FAMILY MEMBER"/>
    <property type="match status" value="1"/>
</dbReference>
<dbReference type="InterPro" id="IPR045076">
    <property type="entry name" value="MutS"/>
</dbReference>
<keyword evidence="1" id="KW-0547">Nucleotide-binding</keyword>
<feature type="domain" description="DNA mismatch repair proteins mutS family" evidence="4">
    <location>
        <begin position="328"/>
        <end position="507"/>
    </location>
</feature>
<evidence type="ECO:0000256" key="1">
    <source>
        <dbReference type="ARBA" id="ARBA00022741"/>
    </source>
</evidence>
<sequence length="507" mass="56583">MQSPSVLWRETEHTATVAPHSETIPDLNLDRVFAELAARSEGESLDRLLRAPLLDSEDVAYRQEVFADLSAPALRTQLETFSRSMRRIRTHLLELPAVRHPVVGRRLRLDILHFYCRTVLSLHQGLAGITLRSRGLRSWRDYLDAYVARPEFGALVSGCEEVRAELGTIRYSMRIDEHRIAIGEAGEAPDYAAIVERLFEPFTGPWKPAEPDSAPLSAGVHPVEERIVDELVELFPGPFRRMTAHSETFADFVDPVLDRVETELRFYLSYQRMVDRLSARGVEFCLPEVTDSFDGIRVEAACDLSLAAKCADHDQMPVTNDCHLDGEERIIVVTGPNQGGKSTFARMFGQLTYLAALGCPVPARRARLMLTDGIFTHFERRESSSDAAGKLESELIAIDTTLDRSTDRTLIILNESFSSTSTADAQKIGRRVLRKISERKSVAVFVTFLDELAALDGVVSMVAGIGDDATVRTFKLERKAADGRAFAVALADRFDLSYDAIVRQVTR</sequence>
<dbReference type="GO" id="GO:0140664">
    <property type="term" value="F:ATP-dependent DNA damage sensor activity"/>
    <property type="evidence" value="ECO:0007669"/>
    <property type="project" value="InterPro"/>
</dbReference>
<dbReference type="Pfam" id="PF00488">
    <property type="entry name" value="MutS_V"/>
    <property type="match status" value="1"/>
</dbReference>
<evidence type="ECO:0000313" key="5">
    <source>
        <dbReference type="EMBL" id="AHH19495.1"/>
    </source>
</evidence>
<dbReference type="Proteomes" id="UP000019150">
    <property type="component" value="Chromosome"/>
</dbReference>
<name>W5TJH4_9NOCA</name>
<dbReference type="Gene3D" id="3.40.50.300">
    <property type="entry name" value="P-loop containing nucleotide triphosphate hydrolases"/>
    <property type="match status" value="1"/>
</dbReference>
<dbReference type="HOGENOM" id="CLU_036487_0_0_11"/>
<evidence type="ECO:0000259" key="4">
    <source>
        <dbReference type="SMART" id="SM00534"/>
    </source>
</evidence>
<proteinExistence type="predicted"/>
<dbReference type="SUPFAM" id="SSF52540">
    <property type="entry name" value="P-loop containing nucleoside triphosphate hydrolases"/>
    <property type="match status" value="1"/>
</dbReference>
<dbReference type="PATRIC" id="fig|1415166.3.peg.4846"/>
<reference evidence="5 6" key="1">
    <citation type="journal article" date="2014" name="Appl. Environ. Microbiol.">
        <title>Insights into the Microbial Degradation of Rubber and Gutta-Percha by Analysis of the Complete Genome of Nocardia nova SH22a.</title>
        <authorList>
            <person name="Luo Q."/>
            <person name="Hiessl S."/>
            <person name="Poehlein A."/>
            <person name="Daniel R."/>
            <person name="Steinbuchel A."/>
        </authorList>
    </citation>
    <scope>NUCLEOTIDE SEQUENCE [LARGE SCALE GENOMIC DNA]</scope>
    <source>
        <strain evidence="5">SH22a</strain>
    </source>
</reference>
<dbReference type="AlphaFoldDB" id="W5TJH4"/>
<dbReference type="InterPro" id="IPR000432">
    <property type="entry name" value="DNA_mismatch_repair_MutS_C"/>
</dbReference>
<accession>W5TJH4</accession>
<keyword evidence="3" id="KW-0238">DNA-binding</keyword>
<dbReference type="GO" id="GO:0005829">
    <property type="term" value="C:cytosol"/>
    <property type="evidence" value="ECO:0007669"/>
    <property type="project" value="TreeGrafter"/>
</dbReference>
<dbReference type="KEGG" id="nno:NONO_c47110"/>
<protein>
    <submittedName>
        <fullName evidence="5">DNA mismatch repair protein MutS domain-containing protein</fullName>
    </submittedName>
</protein>
<dbReference type="STRING" id="1415166.NONO_c47110"/>
<dbReference type="GO" id="GO:0030983">
    <property type="term" value="F:mismatched DNA binding"/>
    <property type="evidence" value="ECO:0007669"/>
    <property type="project" value="InterPro"/>
</dbReference>
<dbReference type="SMART" id="SM00534">
    <property type="entry name" value="MUTSac"/>
    <property type="match status" value="1"/>
</dbReference>
<evidence type="ECO:0000256" key="2">
    <source>
        <dbReference type="ARBA" id="ARBA00022840"/>
    </source>
</evidence>
<evidence type="ECO:0000256" key="3">
    <source>
        <dbReference type="ARBA" id="ARBA00023125"/>
    </source>
</evidence>
<dbReference type="PANTHER" id="PTHR11361:SF34">
    <property type="entry name" value="DNA MISMATCH REPAIR PROTEIN MSH1, MITOCHONDRIAL"/>
    <property type="match status" value="1"/>
</dbReference>
<dbReference type="eggNOG" id="COG0249">
    <property type="taxonomic scope" value="Bacteria"/>
</dbReference>
<keyword evidence="2" id="KW-0067">ATP-binding</keyword>
<dbReference type="GO" id="GO:0006298">
    <property type="term" value="P:mismatch repair"/>
    <property type="evidence" value="ECO:0007669"/>
    <property type="project" value="InterPro"/>
</dbReference>
<dbReference type="InterPro" id="IPR027417">
    <property type="entry name" value="P-loop_NTPase"/>
</dbReference>
<dbReference type="GO" id="GO:0005524">
    <property type="term" value="F:ATP binding"/>
    <property type="evidence" value="ECO:0007669"/>
    <property type="project" value="UniProtKB-KW"/>
</dbReference>
<evidence type="ECO:0000313" key="6">
    <source>
        <dbReference type="Proteomes" id="UP000019150"/>
    </source>
</evidence>
<gene>
    <name evidence="5" type="ORF">NONO_c47110</name>
</gene>
<dbReference type="EMBL" id="CP006850">
    <property type="protein sequence ID" value="AHH19495.1"/>
    <property type="molecule type" value="Genomic_DNA"/>
</dbReference>